<protein>
    <submittedName>
        <fullName evidence="2">Uncharacterized protein</fullName>
    </submittedName>
</protein>
<evidence type="ECO:0000313" key="4">
    <source>
        <dbReference type="Proteomes" id="UP000431177"/>
    </source>
</evidence>
<dbReference type="EMBL" id="QSGN01000027">
    <property type="protein sequence ID" value="RHB27660.1"/>
    <property type="molecule type" value="Genomic_DNA"/>
</dbReference>
<proteinExistence type="predicted"/>
<reference evidence="1 4" key="2">
    <citation type="journal article" date="2019" name="Nat. Med.">
        <title>A library of human gut bacterial isolates paired with longitudinal multiomics data enables mechanistic microbiome research.</title>
        <authorList>
            <person name="Poyet M."/>
            <person name="Groussin M."/>
            <person name="Gibbons S.M."/>
            <person name="Avila-Pacheco J."/>
            <person name="Jiang X."/>
            <person name="Kearney S.M."/>
            <person name="Perrotta A.R."/>
            <person name="Berdy B."/>
            <person name="Zhao S."/>
            <person name="Lieberman T.D."/>
            <person name="Swanson P.K."/>
            <person name="Smith M."/>
            <person name="Roesemann S."/>
            <person name="Alexander J.E."/>
            <person name="Rich S.A."/>
            <person name="Livny J."/>
            <person name="Vlamakis H."/>
            <person name="Clish C."/>
            <person name="Bullock K."/>
            <person name="Deik A."/>
            <person name="Scott J."/>
            <person name="Pierce K.A."/>
            <person name="Xavier R.J."/>
            <person name="Alm E.J."/>
        </authorList>
    </citation>
    <scope>NUCLEOTIDE SEQUENCE [LARGE SCALE GENOMIC DNA]</scope>
    <source>
        <strain evidence="1 4">BIOML-A2</strain>
    </source>
</reference>
<name>A0A413V1U5_BACSE</name>
<dbReference type="AlphaFoldDB" id="A0A413V1U5"/>
<sequence length="68" mass="7760">MCLSLMYFFVFRLRAVRPAAGNRPARNWQPHGPQLENGVLVGVQRGFIQCIVTFMLRYIGILPLPLES</sequence>
<accession>A0A413V1U5</accession>
<evidence type="ECO:0000313" key="3">
    <source>
        <dbReference type="Proteomes" id="UP000283482"/>
    </source>
</evidence>
<comment type="caution">
    <text evidence="2">The sequence shown here is derived from an EMBL/GenBank/DDBJ whole genome shotgun (WGS) entry which is preliminary data.</text>
</comment>
<evidence type="ECO:0000313" key="1">
    <source>
        <dbReference type="EMBL" id="KAB5324243.1"/>
    </source>
</evidence>
<dbReference type="Proteomes" id="UP000283482">
    <property type="component" value="Unassembled WGS sequence"/>
</dbReference>
<dbReference type="EMBL" id="WCLA01000056">
    <property type="protein sequence ID" value="KAB5324243.1"/>
    <property type="molecule type" value="Genomic_DNA"/>
</dbReference>
<dbReference type="Proteomes" id="UP000431177">
    <property type="component" value="Unassembled WGS sequence"/>
</dbReference>
<organism evidence="2 3">
    <name type="scientific">Bacteroides stercoris</name>
    <dbReference type="NCBI Taxonomy" id="46506"/>
    <lineage>
        <taxon>Bacteria</taxon>
        <taxon>Pseudomonadati</taxon>
        <taxon>Bacteroidota</taxon>
        <taxon>Bacteroidia</taxon>
        <taxon>Bacteroidales</taxon>
        <taxon>Bacteroidaceae</taxon>
        <taxon>Bacteroides</taxon>
    </lineage>
</organism>
<gene>
    <name evidence="2" type="ORF">DW889_10950</name>
    <name evidence="1" type="ORF">F9950_16975</name>
</gene>
<evidence type="ECO:0000313" key="2">
    <source>
        <dbReference type="EMBL" id="RHB27660.1"/>
    </source>
</evidence>
<reference evidence="2 3" key="1">
    <citation type="submission" date="2018-08" db="EMBL/GenBank/DDBJ databases">
        <title>A genome reference for cultivated species of the human gut microbiota.</title>
        <authorList>
            <person name="Zou Y."/>
            <person name="Xue W."/>
            <person name="Luo G."/>
        </authorList>
    </citation>
    <scope>NUCLEOTIDE SEQUENCE [LARGE SCALE GENOMIC DNA]</scope>
    <source>
        <strain evidence="2 3">AM40-34</strain>
    </source>
</reference>